<dbReference type="PANTHER" id="PTHR36511">
    <property type="entry name" value="MERR FAMILY BACTERIAL REGULATORY PROTEIN"/>
    <property type="match status" value="1"/>
</dbReference>
<evidence type="ECO:0000256" key="3">
    <source>
        <dbReference type="ARBA" id="ARBA00023163"/>
    </source>
</evidence>
<organism evidence="5 6">
    <name type="scientific">Bosea minatitlanensis</name>
    <dbReference type="NCBI Taxonomy" id="128782"/>
    <lineage>
        <taxon>Bacteria</taxon>
        <taxon>Pseudomonadati</taxon>
        <taxon>Pseudomonadota</taxon>
        <taxon>Alphaproteobacteria</taxon>
        <taxon>Hyphomicrobiales</taxon>
        <taxon>Boseaceae</taxon>
        <taxon>Bosea</taxon>
    </lineage>
</organism>
<dbReference type="PROSITE" id="PS50943">
    <property type="entry name" value="HTH_CROC1"/>
    <property type="match status" value="1"/>
</dbReference>
<dbReference type="RefSeq" id="WP_260348044.1">
    <property type="nucleotide sequence ID" value="NZ_JAOAOS010000002.1"/>
</dbReference>
<sequence length="105" mass="11785">MATVRRSLSDLRDNPPTFDRARIEATTDAEILRHQVEDGEITDEDVKTIRLSLHMTQERFATAIRVPLATLRNWEQGRTPPDPAARSLLTIIAKEPELALKALAA</sequence>
<dbReference type="Gene3D" id="1.10.260.40">
    <property type="entry name" value="lambda repressor-like DNA-binding domains"/>
    <property type="match status" value="1"/>
</dbReference>
<dbReference type="EMBL" id="JBHSLI010000002">
    <property type="protein sequence ID" value="MFC5292962.1"/>
    <property type="molecule type" value="Genomic_DNA"/>
</dbReference>
<accession>A0ABW0F0H2</accession>
<protein>
    <submittedName>
        <fullName evidence="5">Helix-turn-helix domain-containing protein</fullName>
    </submittedName>
</protein>
<dbReference type="InterPro" id="IPR052359">
    <property type="entry name" value="HTH-type_reg/antitoxin"/>
</dbReference>
<feature type="domain" description="HTH cro/C1-type" evidence="4">
    <location>
        <begin position="46"/>
        <end position="82"/>
    </location>
</feature>
<keyword evidence="2" id="KW-0238">DNA-binding</keyword>
<proteinExistence type="predicted"/>
<keyword evidence="1" id="KW-0805">Transcription regulation</keyword>
<dbReference type="PANTHER" id="PTHR36511:SF4">
    <property type="entry name" value="ANTITOXIN MQSA"/>
    <property type="match status" value="1"/>
</dbReference>
<evidence type="ECO:0000256" key="1">
    <source>
        <dbReference type="ARBA" id="ARBA00023015"/>
    </source>
</evidence>
<dbReference type="SMART" id="SM00530">
    <property type="entry name" value="HTH_XRE"/>
    <property type="match status" value="1"/>
</dbReference>
<keyword evidence="6" id="KW-1185">Reference proteome</keyword>
<evidence type="ECO:0000313" key="6">
    <source>
        <dbReference type="Proteomes" id="UP001595976"/>
    </source>
</evidence>
<dbReference type="SUPFAM" id="SSF47413">
    <property type="entry name" value="lambda repressor-like DNA-binding domains"/>
    <property type="match status" value="1"/>
</dbReference>
<evidence type="ECO:0000313" key="5">
    <source>
        <dbReference type="EMBL" id="MFC5292962.1"/>
    </source>
</evidence>
<name>A0ABW0F0H2_9HYPH</name>
<dbReference type="Proteomes" id="UP001595976">
    <property type="component" value="Unassembled WGS sequence"/>
</dbReference>
<dbReference type="Pfam" id="PF01381">
    <property type="entry name" value="HTH_3"/>
    <property type="match status" value="1"/>
</dbReference>
<evidence type="ECO:0000259" key="4">
    <source>
        <dbReference type="PROSITE" id="PS50943"/>
    </source>
</evidence>
<dbReference type="InterPro" id="IPR010982">
    <property type="entry name" value="Lambda_DNA-bd_dom_sf"/>
</dbReference>
<keyword evidence="3" id="KW-0804">Transcription</keyword>
<reference evidence="6" key="1">
    <citation type="journal article" date="2019" name="Int. J. Syst. Evol. Microbiol.">
        <title>The Global Catalogue of Microorganisms (GCM) 10K type strain sequencing project: providing services to taxonomists for standard genome sequencing and annotation.</title>
        <authorList>
            <consortium name="The Broad Institute Genomics Platform"/>
            <consortium name="The Broad Institute Genome Sequencing Center for Infectious Disease"/>
            <person name="Wu L."/>
            <person name="Ma J."/>
        </authorList>
    </citation>
    <scope>NUCLEOTIDE SEQUENCE [LARGE SCALE GENOMIC DNA]</scope>
    <source>
        <strain evidence="6">CGMCC 1.15643</strain>
    </source>
</reference>
<dbReference type="InterPro" id="IPR001387">
    <property type="entry name" value="Cro/C1-type_HTH"/>
</dbReference>
<dbReference type="CDD" id="cd00093">
    <property type="entry name" value="HTH_XRE"/>
    <property type="match status" value="1"/>
</dbReference>
<comment type="caution">
    <text evidence="5">The sequence shown here is derived from an EMBL/GenBank/DDBJ whole genome shotgun (WGS) entry which is preliminary data.</text>
</comment>
<gene>
    <name evidence="5" type="ORF">ACFPK2_08150</name>
</gene>
<evidence type="ECO:0000256" key="2">
    <source>
        <dbReference type="ARBA" id="ARBA00023125"/>
    </source>
</evidence>